<dbReference type="Proteomes" id="UP001218218">
    <property type="component" value="Unassembled WGS sequence"/>
</dbReference>
<reference evidence="1" key="1">
    <citation type="submission" date="2023-03" db="EMBL/GenBank/DDBJ databases">
        <title>Massive genome expansion in bonnet fungi (Mycena s.s.) driven by repeated elements and novel gene families across ecological guilds.</title>
        <authorList>
            <consortium name="Lawrence Berkeley National Laboratory"/>
            <person name="Harder C.B."/>
            <person name="Miyauchi S."/>
            <person name="Viragh M."/>
            <person name="Kuo A."/>
            <person name="Thoen E."/>
            <person name="Andreopoulos B."/>
            <person name="Lu D."/>
            <person name="Skrede I."/>
            <person name="Drula E."/>
            <person name="Henrissat B."/>
            <person name="Morin E."/>
            <person name="Kohler A."/>
            <person name="Barry K."/>
            <person name="LaButti K."/>
            <person name="Morin E."/>
            <person name="Salamov A."/>
            <person name="Lipzen A."/>
            <person name="Mereny Z."/>
            <person name="Hegedus B."/>
            <person name="Baldrian P."/>
            <person name="Stursova M."/>
            <person name="Weitz H."/>
            <person name="Taylor A."/>
            <person name="Grigoriev I.V."/>
            <person name="Nagy L.G."/>
            <person name="Martin F."/>
            <person name="Kauserud H."/>
        </authorList>
    </citation>
    <scope>NUCLEOTIDE SEQUENCE</scope>
    <source>
        <strain evidence="1">CBHHK002</strain>
    </source>
</reference>
<protein>
    <submittedName>
        <fullName evidence="1">Uncharacterized protein</fullName>
    </submittedName>
</protein>
<evidence type="ECO:0000313" key="2">
    <source>
        <dbReference type="Proteomes" id="UP001218218"/>
    </source>
</evidence>
<evidence type="ECO:0000313" key="1">
    <source>
        <dbReference type="EMBL" id="KAJ7355896.1"/>
    </source>
</evidence>
<accession>A0AAD7ADU6</accession>
<gene>
    <name evidence="1" type="ORF">DFH08DRAFT_510728</name>
</gene>
<comment type="caution">
    <text evidence="1">The sequence shown here is derived from an EMBL/GenBank/DDBJ whole genome shotgun (WGS) entry which is preliminary data.</text>
</comment>
<name>A0AAD7ADU6_9AGAR</name>
<dbReference type="EMBL" id="JARIHO010000009">
    <property type="protein sequence ID" value="KAJ7355896.1"/>
    <property type="molecule type" value="Genomic_DNA"/>
</dbReference>
<dbReference type="AlphaFoldDB" id="A0AAD7ADU6"/>
<dbReference type="SUPFAM" id="SSF52047">
    <property type="entry name" value="RNI-like"/>
    <property type="match status" value="1"/>
</dbReference>
<proteinExistence type="predicted"/>
<sequence length="252" mass="27374">MPWAQLTDISLTNGRSPDHSLDILAQCTSLVRAAVVIHGWSVLPRARAKMLTFTHLRALSITFLGMGPHVMPFLRHVSAPALDGLSLDFEIEDGLQWDDASFTAFQLRAPNVTKLEITTGLACIPSNALRAALLHAPSLTHLSLDDCPNSIDDALIRALCYIEGVPPLVPHLHSLTLTNMSESRVSAEVLTSTIASRLWTDGELALRSVPPAVARWRKIELEGAGEVFSRLGQNFQDAIDGLQTGRVGEMEG</sequence>
<dbReference type="InterPro" id="IPR032675">
    <property type="entry name" value="LRR_dom_sf"/>
</dbReference>
<organism evidence="1 2">
    <name type="scientific">Mycena albidolilacea</name>
    <dbReference type="NCBI Taxonomy" id="1033008"/>
    <lineage>
        <taxon>Eukaryota</taxon>
        <taxon>Fungi</taxon>
        <taxon>Dikarya</taxon>
        <taxon>Basidiomycota</taxon>
        <taxon>Agaricomycotina</taxon>
        <taxon>Agaricomycetes</taxon>
        <taxon>Agaricomycetidae</taxon>
        <taxon>Agaricales</taxon>
        <taxon>Marasmiineae</taxon>
        <taxon>Mycenaceae</taxon>
        <taxon>Mycena</taxon>
    </lineage>
</organism>
<dbReference type="Gene3D" id="3.80.10.10">
    <property type="entry name" value="Ribonuclease Inhibitor"/>
    <property type="match status" value="1"/>
</dbReference>
<keyword evidence="2" id="KW-1185">Reference proteome</keyword>